<evidence type="ECO:0000313" key="2">
    <source>
        <dbReference type="EMBL" id="KFK23139.1"/>
    </source>
</evidence>
<reference evidence="3" key="1">
    <citation type="journal article" date="2015" name="Nat. Plants">
        <title>Genome expansion of Arabis alpina linked with retrotransposition and reduced symmetric DNA methylation.</title>
        <authorList>
            <person name="Willing E.M."/>
            <person name="Rawat V."/>
            <person name="Mandakova T."/>
            <person name="Maumus F."/>
            <person name="James G.V."/>
            <person name="Nordstroem K.J."/>
            <person name="Becker C."/>
            <person name="Warthmann N."/>
            <person name="Chica C."/>
            <person name="Szarzynska B."/>
            <person name="Zytnicki M."/>
            <person name="Albani M.C."/>
            <person name="Kiefer C."/>
            <person name="Bergonzi S."/>
            <person name="Castaings L."/>
            <person name="Mateos J.L."/>
            <person name="Berns M.C."/>
            <person name="Bujdoso N."/>
            <person name="Piofczyk T."/>
            <person name="de Lorenzo L."/>
            <person name="Barrero-Sicilia C."/>
            <person name="Mateos I."/>
            <person name="Piednoel M."/>
            <person name="Hagmann J."/>
            <person name="Chen-Min-Tao R."/>
            <person name="Iglesias-Fernandez R."/>
            <person name="Schuster S.C."/>
            <person name="Alonso-Blanco C."/>
            <person name="Roudier F."/>
            <person name="Carbonero P."/>
            <person name="Paz-Ares J."/>
            <person name="Davis S.J."/>
            <person name="Pecinka A."/>
            <person name="Quesneville H."/>
            <person name="Colot V."/>
            <person name="Lysak M.A."/>
            <person name="Weigel D."/>
            <person name="Coupland G."/>
            <person name="Schneeberger K."/>
        </authorList>
    </citation>
    <scope>NUCLEOTIDE SEQUENCE [LARGE SCALE GENOMIC DNA]</scope>
    <source>
        <strain evidence="3">cv. Pajares</strain>
    </source>
</reference>
<feature type="non-terminal residue" evidence="2">
    <location>
        <position position="166"/>
    </location>
</feature>
<dbReference type="AlphaFoldDB" id="A0A087FZT7"/>
<protein>
    <submittedName>
        <fullName evidence="2">Uncharacterized protein</fullName>
    </submittedName>
</protein>
<evidence type="ECO:0000256" key="1">
    <source>
        <dbReference type="SAM" id="MobiDB-lite"/>
    </source>
</evidence>
<proteinExistence type="predicted"/>
<dbReference type="eggNOG" id="KOG0017">
    <property type="taxonomic scope" value="Eukaryota"/>
</dbReference>
<feature type="compositionally biased region" description="Basic and acidic residues" evidence="1">
    <location>
        <begin position="122"/>
        <end position="133"/>
    </location>
</feature>
<evidence type="ECO:0000313" key="3">
    <source>
        <dbReference type="Proteomes" id="UP000029120"/>
    </source>
</evidence>
<keyword evidence="3" id="KW-1185">Reference proteome</keyword>
<gene>
    <name evidence="2" type="ORF">AALP_AAs69672U000100</name>
</gene>
<dbReference type="OMA" id="ENTFCKF"/>
<organism evidence="2 3">
    <name type="scientific">Arabis alpina</name>
    <name type="common">Alpine rock-cress</name>
    <dbReference type="NCBI Taxonomy" id="50452"/>
    <lineage>
        <taxon>Eukaryota</taxon>
        <taxon>Viridiplantae</taxon>
        <taxon>Streptophyta</taxon>
        <taxon>Embryophyta</taxon>
        <taxon>Tracheophyta</taxon>
        <taxon>Spermatophyta</taxon>
        <taxon>Magnoliopsida</taxon>
        <taxon>eudicotyledons</taxon>
        <taxon>Gunneridae</taxon>
        <taxon>Pentapetalae</taxon>
        <taxon>rosids</taxon>
        <taxon>malvids</taxon>
        <taxon>Brassicales</taxon>
        <taxon>Brassicaceae</taxon>
        <taxon>Arabideae</taxon>
        <taxon>Arabis</taxon>
    </lineage>
</organism>
<dbReference type="EMBL" id="KL982067">
    <property type="protein sequence ID" value="KFK23139.1"/>
    <property type="molecule type" value="Genomic_DNA"/>
</dbReference>
<sequence>MSLNTPTTIQDALHRAADFARTEEEVRARNGVNPAYIQYEGGSRGVHNYQVESSGYEEPKEDDEELYCDFHKANGHSTAKCQELGQQLIAKLTEGTLKGNVSLSDFKPKEKAHANTEQQVDTPRRQRRDDGMENEDQHEVINMIMGGSQYCADNEIAIEAYQCRAD</sequence>
<name>A0A087FZT7_ARAAL</name>
<dbReference type="Proteomes" id="UP000029120">
    <property type="component" value="Unassembled WGS sequence"/>
</dbReference>
<dbReference type="Gramene" id="KFK23139">
    <property type="protein sequence ID" value="KFK23139"/>
    <property type="gene ID" value="AALP_AAs69672U000100"/>
</dbReference>
<feature type="region of interest" description="Disordered" evidence="1">
    <location>
        <begin position="103"/>
        <end position="133"/>
    </location>
</feature>
<dbReference type="OrthoDB" id="1129823at2759"/>
<accession>A0A087FZT7</accession>